<feature type="compositionally biased region" description="Polar residues" evidence="11">
    <location>
        <begin position="32"/>
        <end position="41"/>
    </location>
</feature>
<dbReference type="Gene3D" id="1.10.1280.10">
    <property type="entry name" value="Di-copper center containing domain from catechol oxidase"/>
    <property type="match status" value="1"/>
</dbReference>
<feature type="region of interest" description="Disordered" evidence="11">
    <location>
        <begin position="887"/>
        <end position="927"/>
    </location>
</feature>
<dbReference type="GO" id="GO:0009543">
    <property type="term" value="C:chloroplast thylakoid lumen"/>
    <property type="evidence" value="ECO:0007669"/>
    <property type="project" value="UniProtKB-SubCell"/>
</dbReference>
<dbReference type="Gene3D" id="1.25.10.10">
    <property type="entry name" value="Leucine-rich Repeat Variant"/>
    <property type="match status" value="2"/>
</dbReference>
<dbReference type="InterPro" id="IPR022771">
    <property type="entry name" value="WAPL_C"/>
</dbReference>
<evidence type="ECO:0000259" key="13">
    <source>
        <dbReference type="PROSITE" id="PS00498"/>
    </source>
</evidence>
<dbReference type="SUPFAM" id="SSF48056">
    <property type="entry name" value="Di-copper centre-containing domain"/>
    <property type="match status" value="1"/>
</dbReference>
<dbReference type="PRINTS" id="PR00092">
    <property type="entry name" value="TYROSINASE"/>
</dbReference>
<feature type="region of interest" description="Disordered" evidence="11">
    <location>
        <begin position="32"/>
        <end position="54"/>
    </location>
</feature>
<dbReference type="Pfam" id="PF00264">
    <property type="entry name" value="Tyrosinase"/>
    <property type="match status" value="1"/>
</dbReference>
<dbReference type="STRING" id="3818.A0A444WYK0"/>
<feature type="compositionally biased region" description="Polar residues" evidence="11">
    <location>
        <begin position="887"/>
        <end position="900"/>
    </location>
</feature>
<dbReference type="Pfam" id="PF07814">
    <property type="entry name" value="WAPL"/>
    <property type="match status" value="1"/>
</dbReference>
<evidence type="ECO:0000259" key="12">
    <source>
        <dbReference type="PROSITE" id="PS00497"/>
    </source>
</evidence>
<reference evidence="14 15" key="1">
    <citation type="submission" date="2019-01" db="EMBL/GenBank/DDBJ databases">
        <title>Sequencing of cultivated peanut Arachis hypogaea provides insights into genome evolution and oil improvement.</title>
        <authorList>
            <person name="Chen X."/>
        </authorList>
    </citation>
    <scope>NUCLEOTIDE SEQUENCE [LARGE SCALE GENOMIC DNA]</scope>
    <source>
        <strain evidence="15">cv. Fuhuasheng</strain>
        <tissue evidence="14">Leaves</tissue>
    </source>
</reference>
<evidence type="ECO:0000313" key="14">
    <source>
        <dbReference type="EMBL" id="RYQ82432.1"/>
    </source>
</evidence>
<name>A0A444WYK0_ARAHY</name>
<sequence>MVLRTHGRRICMRFPAKFSGDGVALCSSSLPFSSQDSNSTDGHFRKRKSKRTRTHNEGLITKKMNLKTTKKKNALKNLTLAMIPAKTSTLIEAQEFSEVMERIDEVNFAIDGLRRSQPVQIRRTSLLSLLSICATAQQRRLLHAQGIAKTIIDAILCLSLNDLPSNVAAATLFYILAIDGVEDNLLESPDCVLFPIKLLRPLVSTDGADKALKFGPKILVSHKNVGSLENTRERWDCSSVAIFSIVQQILVSCKELKPTCQIDNSIERPELCPEWLALLIIEKACLSSISLYETSGAVCKTGRNFKEKLRELGGLDAVFEITLKCQSDLKCWVEDSYLSTKDVRNDKQLKSLTLLLKCLKIMENATFLSEDNQAHFLGLKRNLIPQATPFSFVELILTIIKFLSGNDRTKGYSSHPCPSTIFQLQDVCISQNASTIFNDNKNPISLSTTCHDSELDLLTDLKGSLTLNHNSTGRCYHMERESSIKRIDLSQKSQLVRCTQLKSSLSVSETPSTSMTYSYSPNMRDNPSKFAPSGGASSSGADCKTCMIQLEISDDNQDPFAFDEDDIAPPKWDLPSIKQRKSHAKKYEVTSREFEEGCLSQTSVSNGDVNCSSSYVDDEEGSSLLTDCLLTAIKVLINLTNDNPIGCHQIAEYGGLEIMPLLIAQHFPSFSSSSLPTFHIKENKPNSVKDHRHDRHLTDHEIDFIVAILGLLVNLVEKDGHNRSRLAAASVLLPCSDVLDHEIRKDVIPLLCSIFLANQGGSEDSNEDKYLLLNEEAAILQGEKEARKTIVEAYSALLLAFLSTDSNDIHEAVANNLPDHNLSILVPVLERFVEFHLALKMISPATHKAVSEVIESCKKHTHTHTYIKKLNMSFTISSPSSFVSTINNVSTRNPKHQQVPNRIACNSSSSNNQNTNNESSSSSSETPRRNVLIGLGGLCGAYYTLSGNNNPFAYAAPISPPDLSTCGAPDLPNGAKPTNCCPPINTKIIDFKLPSNPPLRVRPAAHLVNDEYLAKYKKAVDLMKALPSDDPRNFTQQANIHCAYCDGAYHQVGFPDLDLQVHNSWLFFPFHRWYLYFHERILASLIDDPTFTLPFWNWDAPRGMQLPSIYADSKSPLYDKLRNPTHQPPTLVDLDFNIEDPNSKGQVSSNLSIMYRQVVSNGKTSRLFLGNPYRAGDDPDPGLGSLENVPHGPVHLWTGDINQPNGEDMGTFYSAARDPIFYCHHSNVDRMWSVWKSLGGKRKDFTDPDWLESGFLFYDDNKNLVRVRVKDCLDSKNLGYVYQDVDIPWLNAKPTPRRGLKAKKVAQRFGVGAALATEASRNAKFPLVLDSVVSTMVKRPKKSRSKKEKEEEEEVLVIEGIEFDRSVPVKFDVFINDEDDKVVGPNNTEFAGSFVSVPHSHKHKNKKIKTVLRLGLTDLLEDLEAEDDDKIMVTLVPRYGKGKVHISGIKIELVAD</sequence>
<dbReference type="GO" id="GO:0046872">
    <property type="term" value="F:metal ion binding"/>
    <property type="evidence" value="ECO:0007669"/>
    <property type="project" value="UniProtKB-KW"/>
</dbReference>
<comment type="similarity">
    <text evidence="3">Belongs to the WAPL family.</text>
</comment>
<evidence type="ECO:0000256" key="9">
    <source>
        <dbReference type="ARBA" id="ARBA00023078"/>
    </source>
</evidence>
<feature type="compositionally biased region" description="Basic residues" evidence="11">
    <location>
        <begin position="44"/>
        <end position="53"/>
    </location>
</feature>
<evidence type="ECO:0000256" key="4">
    <source>
        <dbReference type="ARBA" id="ARBA00009928"/>
    </source>
</evidence>
<dbReference type="InterPro" id="IPR022740">
    <property type="entry name" value="Polyphenol_oxidase_C"/>
</dbReference>
<feature type="region of interest" description="Disordered" evidence="11">
    <location>
        <begin position="510"/>
        <end position="536"/>
    </location>
</feature>
<dbReference type="Pfam" id="PF12142">
    <property type="entry name" value="PPO1_DWL"/>
    <property type="match status" value="1"/>
</dbReference>
<keyword evidence="8" id="KW-0186">Copper</keyword>
<protein>
    <recommendedName>
        <fullName evidence="12 13">Tyrosinase copper-binding domain-containing protein</fullName>
    </recommendedName>
</protein>
<dbReference type="PANTHER" id="PTHR22100">
    <property type="entry name" value="WINGS APART-LIKE PROTEIN HOMOLOG"/>
    <property type="match status" value="1"/>
</dbReference>
<evidence type="ECO:0000313" key="15">
    <source>
        <dbReference type="Proteomes" id="UP000289738"/>
    </source>
</evidence>
<dbReference type="InterPro" id="IPR008922">
    <property type="entry name" value="Di-copper_centre_dom_sf"/>
</dbReference>
<evidence type="ECO:0000256" key="7">
    <source>
        <dbReference type="ARBA" id="ARBA00023002"/>
    </source>
</evidence>
<proteinExistence type="inferred from homology"/>
<gene>
    <name evidence="14" type="ORF">Ahy_B10g101019</name>
</gene>
<evidence type="ECO:0000256" key="10">
    <source>
        <dbReference type="ARBA" id="ARBA00023157"/>
    </source>
</evidence>
<evidence type="ECO:0000256" key="11">
    <source>
        <dbReference type="SAM" id="MobiDB-lite"/>
    </source>
</evidence>
<dbReference type="PANTHER" id="PTHR22100:SF13">
    <property type="entry name" value="WINGS APART-LIKE PROTEIN HOMOLOG"/>
    <property type="match status" value="1"/>
</dbReference>
<feature type="domain" description="Tyrosinase copper-binding" evidence="13">
    <location>
        <begin position="1218"/>
        <end position="1229"/>
    </location>
</feature>
<keyword evidence="5" id="KW-0479">Metal-binding</keyword>
<comment type="caution">
    <text evidence="14">The sequence shown here is derived from an EMBL/GenBank/DDBJ whole genome shotgun (WGS) entry which is preliminary data.</text>
</comment>
<keyword evidence="6" id="KW-0883">Thioether bond</keyword>
<keyword evidence="9" id="KW-0793">Thylakoid</keyword>
<dbReference type="EMBL" id="SDMP01000020">
    <property type="protein sequence ID" value="RYQ82432.1"/>
    <property type="molecule type" value="Genomic_DNA"/>
</dbReference>
<comment type="subcellular location">
    <subcellularLocation>
        <location evidence="2">Plastid</location>
        <location evidence="2">Chloroplast thylakoid lumen</location>
    </subcellularLocation>
</comment>
<evidence type="ECO:0000256" key="6">
    <source>
        <dbReference type="ARBA" id="ARBA00022784"/>
    </source>
</evidence>
<keyword evidence="10" id="KW-1015">Disulfide bond</keyword>
<dbReference type="InterPro" id="IPR002227">
    <property type="entry name" value="Tyrosinase_Cu-bd"/>
</dbReference>
<dbReference type="InterPro" id="IPR039874">
    <property type="entry name" value="WAPL"/>
</dbReference>
<keyword evidence="7" id="KW-0560">Oxidoreductase</keyword>
<dbReference type="Proteomes" id="UP000289738">
    <property type="component" value="Chromosome B10"/>
</dbReference>
<evidence type="ECO:0000256" key="8">
    <source>
        <dbReference type="ARBA" id="ARBA00023008"/>
    </source>
</evidence>
<feature type="domain" description="Tyrosinase copper-binding" evidence="12">
    <location>
        <begin position="1062"/>
        <end position="1079"/>
    </location>
</feature>
<comment type="cofactor">
    <cofactor evidence="1">
        <name>Cu(2+)</name>
        <dbReference type="ChEBI" id="CHEBI:29036"/>
    </cofactor>
</comment>
<dbReference type="InterPro" id="IPR011989">
    <property type="entry name" value="ARM-like"/>
</dbReference>
<keyword evidence="15" id="KW-1185">Reference proteome</keyword>
<evidence type="ECO:0000256" key="5">
    <source>
        <dbReference type="ARBA" id="ARBA00022723"/>
    </source>
</evidence>
<evidence type="ECO:0000256" key="3">
    <source>
        <dbReference type="ARBA" id="ARBA00006854"/>
    </source>
</evidence>
<dbReference type="GO" id="GO:0004097">
    <property type="term" value="F:catechol oxidase activity"/>
    <property type="evidence" value="ECO:0007669"/>
    <property type="project" value="InterPro"/>
</dbReference>
<dbReference type="PROSITE" id="PS00498">
    <property type="entry name" value="TYROSINASE_2"/>
    <property type="match status" value="1"/>
</dbReference>
<feature type="compositionally biased region" description="Low complexity" evidence="11">
    <location>
        <begin position="510"/>
        <end position="521"/>
    </location>
</feature>
<dbReference type="FunFam" id="1.10.1280.10:FF:000007">
    <property type="entry name" value="Polyphenol oxidase, chloroplastic"/>
    <property type="match status" value="1"/>
</dbReference>
<dbReference type="Pfam" id="PF12143">
    <property type="entry name" value="PPO1_KFDV"/>
    <property type="match status" value="1"/>
</dbReference>
<dbReference type="PROSITE" id="PS00497">
    <property type="entry name" value="TYROSINASE_1"/>
    <property type="match status" value="1"/>
</dbReference>
<organism evidence="14 15">
    <name type="scientific">Arachis hypogaea</name>
    <name type="common">Peanut</name>
    <dbReference type="NCBI Taxonomy" id="3818"/>
    <lineage>
        <taxon>Eukaryota</taxon>
        <taxon>Viridiplantae</taxon>
        <taxon>Streptophyta</taxon>
        <taxon>Embryophyta</taxon>
        <taxon>Tracheophyta</taxon>
        <taxon>Spermatophyta</taxon>
        <taxon>Magnoliopsida</taxon>
        <taxon>eudicotyledons</taxon>
        <taxon>Gunneridae</taxon>
        <taxon>Pentapetalae</taxon>
        <taxon>rosids</taxon>
        <taxon>fabids</taxon>
        <taxon>Fabales</taxon>
        <taxon>Fabaceae</taxon>
        <taxon>Papilionoideae</taxon>
        <taxon>50 kb inversion clade</taxon>
        <taxon>dalbergioids sensu lato</taxon>
        <taxon>Dalbergieae</taxon>
        <taxon>Pterocarpus clade</taxon>
        <taxon>Arachis</taxon>
    </lineage>
</organism>
<comment type="similarity">
    <text evidence="4">Belongs to the tyrosinase family.</text>
</comment>
<dbReference type="InterPro" id="IPR022739">
    <property type="entry name" value="Polyphenol_oxidase_cen"/>
</dbReference>
<accession>A0A444WYK0</accession>
<feature type="compositionally biased region" description="Low complexity" evidence="11">
    <location>
        <begin position="906"/>
        <end position="925"/>
    </location>
</feature>
<evidence type="ECO:0000256" key="1">
    <source>
        <dbReference type="ARBA" id="ARBA00001973"/>
    </source>
</evidence>
<evidence type="ECO:0000256" key="2">
    <source>
        <dbReference type="ARBA" id="ARBA00004456"/>
    </source>
</evidence>